<proteinExistence type="predicted"/>
<gene>
    <name evidence="1" type="primary">trfA_2</name>
    <name evidence="1" type="ORF">AW11_03968</name>
</gene>
<dbReference type="InterPro" id="IPR010751">
    <property type="entry name" value="TrfA"/>
</dbReference>
<reference evidence="1" key="1">
    <citation type="submission" date="2014-02" db="EMBL/GenBank/DDBJ databases">
        <title>Expanding our view of genomic diversity in Candidatus Accumulibacter clades.</title>
        <authorList>
            <person name="Skennerton C.T."/>
            <person name="Barr J.J."/>
            <person name="Slater F.R."/>
            <person name="Bond P.L."/>
            <person name="Tyson G.W."/>
        </authorList>
    </citation>
    <scope>NUCLEOTIDE SEQUENCE [LARGE SCALE GENOMIC DNA]</scope>
</reference>
<accession>A0A011NMY5</accession>
<dbReference type="AlphaFoldDB" id="A0A011NMY5"/>
<name>A0A011NMY5_ACCRE</name>
<evidence type="ECO:0000313" key="1">
    <source>
        <dbReference type="EMBL" id="EXI84103.1"/>
    </source>
</evidence>
<dbReference type="EMBL" id="JEMY01000075">
    <property type="protein sequence ID" value="EXI84103.1"/>
    <property type="molecule type" value="Genomic_DNA"/>
</dbReference>
<dbReference type="eggNOG" id="COG3464">
    <property type="taxonomic scope" value="Bacteria"/>
</dbReference>
<dbReference type="PATRIC" id="fig|1454004.3.peg.4071"/>
<evidence type="ECO:0000313" key="2">
    <source>
        <dbReference type="Proteomes" id="UP000022141"/>
    </source>
</evidence>
<dbReference type="STRING" id="1454004.AW11_03968"/>
<dbReference type="Proteomes" id="UP000022141">
    <property type="component" value="Unassembled WGS sequence"/>
</dbReference>
<comment type="caution">
    <text evidence="1">The sequence shown here is derived from an EMBL/GenBank/DDBJ whole genome shotgun (WGS) entry which is preliminary data.</text>
</comment>
<protein>
    <submittedName>
        <fullName evidence="1">Plasmid replication initiator protein TrfA</fullName>
    </submittedName>
</protein>
<organism evidence="1 2">
    <name type="scientific">Accumulibacter regalis</name>
    <dbReference type="NCBI Taxonomy" id="522306"/>
    <lineage>
        <taxon>Bacteria</taxon>
        <taxon>Pseudomonadati</taxon>
        <taxon>Pseudomonadota</taxon>
        <taxon>Betaproteobacteria</taxon>
        <taxon>Candidatus Accumulibacter</taxon>
    </lineage>
</organism>
<sequence length="277" mass="31369">MSDNGAKPLMDTVERIMEKARQREATQPLQLPLWPEPKRGTPNSFIRSALFAAIQSKDRVFLKEATLASQKGIAVKFTGEQLNQEDLSVWETLAHLARQHPLGCMCEFTAHGLLKSLGQHTGQTQHKQLHSTIIRLTACAVEITHEGKTYFGQLVKSGLKDELTSHYRIELNRELIRLFGENQWTALDWQQRQRLRGKLLAQALHAFYSSHRQPFPIKLDTLRGYVGSRNVQRAGFKVKLRIALDELVTIGFLTSYDITGDTVTVSRTLVALPKTNE</sequence>
<dbReference type="Pfam" id="PF07042">
    <property type="entry name" value="TrfA"/>
    <property type="match status" value="1"/>
</dbReference>
<keyword evidence="2" id="KW-1185">Reference proteome</keyword>